<dbReference type="PROSITE" id="PS01268">
    <property type="entry name" value="UPF0024"/>
    <property type="match status" value="1"/>
</dbReference>
<gene>
    <name evidence="4 6" type="primary">truD</name>
    <name evidence="6" type="ORF">Q2362_08005</name>
</gene>
<proteinExistence type="inferred from homology"/>
<evidence type="ECO:0000256" key="3">
    <source>
        <dbReference type="ARBA" id="ARBA00023235"/>
    </source>
</evidence>
<comment type="catalytic activity">
    <reaction evidence="4">
        <text>uridine(13) in tRNA = pseudouridine(13) in tRNA</text>
        <dbReference type="Rhea" id="RHEA:42540"/>
        <dbReference type="Rhea" id="RHEA-COMP:10105"/>
        <dbReference type="Rhea" id="RHEA-COMP:10106"/>
        <dbReference type="ChEBI" id="CHEBI:65314"/>
        <dbReference type="ChEBI" id="CHEBI:65315"/>
        <dbReference type="EC" id="5.4.99.27"/>
    </reaction>
</comment>
<dbReference type="RefSeq" id="WP_302244806.1">
    <property type="nucleotide sequence ID" value="NZ_JAULJQ010000011.1"/>
</dbReference>
<keyword evidence="7" id="KW-1185">Reference proteome</keyword>
<dbReference type="InterPro" id="IPR001656">
    <property type="entry name" value="PsdUridine_synth_TruD"/>
</dbReference>
<dbReference type="PROSITE" id="PS50984">
    <property type="entry name" value="TRUD"/>
    <property type="match status" value="1"/>
</dbReference>
<feature type="domain" description="TRUD" evidence="5">
    <location>
        <begin position="165"/>
        <end position="303"/>
    </location>
</feature>
<dbReference type="EC" id="5.4.99.27" evidence="4"/>
<dbReference type="Gene3D" id="3.30.2350.20">
    <property type="entry name" value="TruD, catalytic domain"/>
    <property type="match status" value="1"/>
</dbReference>
<dbReference type="Pfam" id="PF01142">
    <property type="entry name" value="TruD"/>
    <property type="match status" value="2"/>
</dbReference>
<dbReference type="InterPro" id="IPR020103">
    <property type="entry name" value="PsdUridine_synth_cat_dom_sf"/>
</dbReference>
<comment type="function">
    <text evidence="4">Responsible for synthesis of pseudouridine from uracil-13 in transfer RNAs.</text>
</comment>
<evidence type="ECO:0000256" key="4">
    <source>
        <dbReference type="HAMAP-Rule" id="MF_01082"/>
    </source>
</evidence>
<comment type="caution">
    <text evidence="6">The sequence shown here is derived from an EMBL/GenBank/DDBJ whole genome shotgun (WGS) entry which is preliminary data.</text>
</comment>
<dbReference type="HAMAP" id="MF_01082">
    <property type="entry name" value="TruD"/>
    <property type="match status" value="1"/>
</dbReference>
<dbReference type="SUPFAM" id="SSF55120">
    <property type="entry name" value="Pseudouridine synthase"/>
    <property type="match status" value="1"/>
</dbReference>
<comment type="similarity">
    <text evidence="1 4">Belongs to the pseudouridine synthase TruD family.</text>
</comment>
<accession>A0ABT8T8F3</accession>
<dbReference type="InterPro" id="IPR042214">
    <property type="entry name" value="TruD_catalytic"/>
</dbReference>
<evidence type="ECO:0000259" key="5">
    <source>
        <dbReference type="PROSITE" id="PS50984"/>
    </source>
</evidence>
<dbReference type="GO" id="GO:0160150">
    <property type="term" value="F:tRNA pseudouridine(13) synthase activity"/>
    <property type="evidence" value="ECO:0007669"/>
    <property type="project" value="UniProtKB-EC"/>
</dbReference>
<dbReference type="NCBIfam" id="TIGR00094">
    <property type="entry name" value="tRNA_TruD_broad"/>
    <property type="match status" value="1"/>
</dbReference>
<organism evidence="6 7">
    <name type="scientific">Campylobacter magnus</name>
    <dbReference type="NCBI Taxonomy" id="3026462"/>
    <lineage>
        <taxon>Bacteria</taxon>
        <taxon>Pseudomonadati</taxon>
        <taxon>Campylobacterota</taxon>
        <taxon>Epsilonproteobacteria</taxon>
        <taxon>Campylobacterales</taxon>
        <taxon>Campylobacteraceae</taxon>
        <taxon>Campylobacter</taxon>
    </lineage>
</organism>
<reference evidence="6 7" key="1">
    <citation type="submission" date="2023-06" db="EMBL/GenBank/DDBJ databases">
        <title>Campylobacter magnum sp. nov., isolated from cecal contents of domestic pigs (Sus scrofa domesticus).</title>
        <authorList>
            <person name="Papic B."/>
            <person name="Gruntar I."/>
        </authorList>
    </citation>
    <scope>NUCLEOTIDE SEQUENCE [LARGE SCALE GENOMIC DNA]</scope>
    <source>
        <strain evidence="7">34484-21</strain>
    </source>
</reference>
<dbReference type="PANTHER" id="PTHR47811">
    <property type="entry name" value="TRNA PSEUDOURIDINE SYNTHASE D"/>
    <property type="match status" value="1"/>
</dbReference>
<dbReference type="EMBL" id="JAULJQ010000011">
    <property type="protein sequence ID" value="MDO2410026.1"/>
    <property type="molecule type" value="Genomic_DNA"/>
</dbReference>
<evidence type="ECO:0000313" key="6">
    <source>
        <dbReference type="EMBL" id="MDO2410026.1"/>
    </source>
</evidence>
<name>A0ABT8T8F3_9BACT</name>
<keyword evidence="3 4" id="KW-0413">Isomerase</keyword>
<dbReference type="PIRSF" id="PIRSF037016">
    <property type="entry name" value="Pseudouridin_synth_euk_prd"/>
    <property type="match status" value="1"/>
</dbReference>
<dbReference type="InterPro" id="IPR011760">
    <property type="entry name" value="PsdUridine_synth_TruD_insert"/>
</dbReference>
<dbReference type="InterPro" id="IPR050170">
    <property type="entry name" value="TruD_pseudoU_synthase"/>
</dbReference>
<feature type="active site" description="Nucleophile" evidence="4">
    <location>
        <position position="90"/>
    </location>
</feature>
<protein>
    <recommendedName>
        <fullName evidence="4">tRNA pseudouridine synthase D</fullName>
        <ecNumber evidence="4">5.4.99.27</ecNumber>
    </recommendedName>
    <alternativeName>
        <fullName evidence="4">tRNA pseudouridine(13) synthase</fullName>
    </alternativeName>
    <alternativeName>
        <fullName evidence="4">tRNA pseudouridylate synthase D</fullName>
    </alternativeName>
    <alternativeName>
        <fullName evidence="4">tRNA-uridine isomerase D</fullName>
    </alternativeName>
</protein>
<evidence type="ECO:0000256" key="1">
    <source>
        <dbReference type="ARBA" id="ARBA00007953"/>
    </source>
</evidence>
<dbReference type="PANTHER" id="PTHR47811:SF1">
    <property type="entry name" value="TRNA PSEUDOURIDINE SYNTHASE D"/>
    <property type="match status" value="1"/>
</dbReference>
<evidence type="ECO:0000313" key="7">
    <source>
        <dbReference type="Proteomes" id="UP001171111"/>
    </source>
</evidence>
<sequence length="392" mass="43865">MDILKYQNTELSSTFKPLSISTHSGISAHFSKNADDFVVRELPLYAPSKEGEHMMIHIQKKGLSTKEMLSAFSAFTGAKMRDIGYAGLKDKEGLTSQYITIPAKFCGKLSAFNHQNIKILSSALHANKLRVGHLKGNAFFIRLKKVSKTDALKLEQALANTLKNGVPNYFGYQRFGKFGDNAKSGFQLLNALKEGKKPRFNPKMSNFLISAFQSELFNRWLSLRVELSHYCASFSAGELRDIFASFGLNESAQFFKELKAQEQFFKLFKGDVLGHYPLGAVFGCDELENELKAFGEHKKTVQGPLFGKKMLGAFGVAGAIENIIISPFSDTLGLMNGSRRPAIIWADNLSCKYDEQNAHFSLSFELIKGAYATNFLREVLGRDDIFNFFEED</sequence>
<keyword evidence="2 4" id="KW-0819">tRNA processing</keyword>
<evidence type="ECO:0000256" key="2">
    <source>
        <dbReference type="ARBA" id="ARBA00022694"/>
    </source>
</evidence>
<dbReference type="Proteomes" id="UP001171111">
    <property type="component" value="Unassembled WGS sequence"/>
</dbReference>
<dbReference type="InterPro" id="IPR020119">
    <property type="entry name" value="PsdUridine_synth_TruD_CS"/>
</dbReference>